<dbReference type="OrthoDB" id="16820at2759"/>
<dbReference type="AlphaFoldDB" id="A0A6A6DLZ6"/>
<dbReference type="InterPro" id="IPR053212">
    <property type="entry name" value="DHP_3-monooxygenase"/>
</dbReference>
<sequence length="258" mass="28999">PGVRTFVDEYVKNYPTYVMKQVMLKILNRKGEVEVVTGHSSSTMLSTCGILYKMFKSHLLSCVNGPVATYETEKVVQDIKNDEQKITVTFSDLGIDSTSNTIKADLVIAAYGVHSAIRRSLFPDLKPEYVGYVIWRSAMPEATLLRGARKVLENSTLLFGCLKDYILTFHVLSENGSLISSERQFTWEWYQHIPNPTNLETILTDINGIKHSTAVPRDKMHPSISPRNYRAAAPSSNPHFTEILENTTKPLLPAVHDP</sequence>
<dbReference type="Proteomes" id="UP000800200">
    <property type="component" value="Unassembled WGS sequence"/>
</dbReference>
<feature type="domain" description="2,6-dihydroxypyridine 3-monooxygenase substrate binding" evidence="1">
    <location>
        <begin position="129"/>
        <end position="257"/>
    </location>
</feature>
<proteinExistence type="predicted"/>
<dbReference type="PANTHER" id="PTHR47469:SF2">
    <property type="entry name" value="OS06G0597600 PROTEIN"/>
    <property type="match status" value="1"/>
</dbReference>
<dbReference type="Gene3D" id="3.30.9.60">
    <property type="match status" value="1"/>
</dbReference>
<dbReference type="Pfam" id="PF22607">
    <property type="entry name" value="FAD_binding-like"/>
    <property type="match status" value="1"/>
</dbReference>
<dbReference type="SUPFAM" id="SSF51905">
    <property type="entry name" value="FAD/NAD(P)-binding domain"/>
    <property type="match status" value="1"/>
</dbReference>
<gene>
    <name evidence="2" type="ORF">K469DRAFT_596896</name>
</gene>
<dbReference type="PANTHER" id="PTHR47469">
    <property type="entry name" value="MONOOXYGENASE-LIKE"/>
    <property type="match status" value="1"/>
</dbReference>
<evidence type="ECO:0000313" key="2">
    <source>
        <dbReference type="EMBL" id="KAF2179249.1"/>
    </source>
</evidence>
<dbReference type="EMBL" id="ML994668">
    <property type="protein sequence ID" value="KAF2179249.1"/>
    <property type="molecule type" value="Genomic_DNA"/>
</dbReference>
<protein>
    <recommendedName>
        <fullName evidence="1">2,6-dihydroxypyridine 3-monooxygenase substrate binding domain-containing protein</fullName>
    </recommendedName>
</protein>
<feature type="non-terminal residue" evidence="2">
    <location>
        <position position="1"/>
    </location>
</feature>
<evidence type="ECO:0000259" key="1">
    <source>
        <dbReference type="Pfam" id="PF22607"/>
    </source>
</evidence>
<accession>A0A6A6DLZ6</accession>
<evidence type="ECO:0000313" key="3">
    <source>
        <dbReference type="Proteomes" id="UP000800200"/>
    </source>
</evidence>
<dbReference type="InterPro" id="IPR054707">
    <property type="entry name" value="DhpH_subs-bd"/>
</dbReference>
<name>A0A6A6DLZ6_9PEZI</name>
<dbReference type="InterPro" id="IPR036188">
    <property type="entry name" value="FAD/NAD-bd_sf"/>
</dbReference>
<keyword evidence="3" id="KW-1185">Reference proteome</keyword>
<organism evidence="2 3">
    <name type="scientific">Zopfia rhizophila CBS 207.26</name>
    <dbReference type="NCBI Taxonomy" id="1314779"/>
    <lineage>
        <taxon>Eukaryota</taxon>
        <taxon>Fungi</taxon>
        <taxon>Dikarya</taxon>
        <taxon>Ascomycota</taxon>
        <taxon>Pezizomycotina</taxon>
        <taxon>Dothideomycetes</taxon>
        <taxon>Dothideomycetes incertae sedis</taxon>
        <taxon>Zopfiaceae</taxon>
        <taxon>Zopfia</taxon>
    </lineage>
</organism>
<dbReference type="SUPFAM" id="SSF54373">
    <property type="entry name" value="FAD-linked reductases, C-terminal domain"/>
    <property type="match status" value="1"/>
</dbReference>
<reference evidence="2" key="1">
    <citation type="journal article" date="2020" name="Stud. Mycol.">
        <title>101 Dothideomycetes genomes: a test case for predicting lifestyles and emergence of pathogens.</title>
        <authorList>
            <person name="Haridas S."/>
            <person name="Albert R."/>
            <person name="Binder M."/>
            <person name="Bloem J."/>
            <person name="Labutti K."/>
            <person name="Salamov A."/>
            <person name="Andreopoulos B."/>
            <person name="Baker S."/>
            <person name="Barry K."/>
            <person name="Bills G."/>
            <person name="Bluhm B."/>
            <person name="Cannon C."/>
            <person name="Castanera R."/>
            <person name="Culley D."/>
            <person name="Daum C."/>
            <person name="Ezra D."/>
            <person name="Gonzalez J."/>
            <person name="Henrissat B."/>
            <person name="Kuo A."/>
            <person name="Liang C."/>
            <person name="Lipzen A."/>
            <person name="Lutzoni F."/>
            <person name="Magnuson J."/>
            <person name="Mondo S."/>
            <person name="Nolan M."/>
            <person name="Ohm R."/>
            <person name="Pangilinan J."/>
            <person name="Park H.-J."/>
            <person name="Ramirez L."/>
            <person name="Alfaro M."/>
            <person name="Sun H."/>
            <person name="Tritt A."/>
            <person name="Yoshinaga Y."/>
            <person name="Zwiers L.-H."/>
            <person name="Turgeon B."/>
            <person name="Goodwin S."/>
            <person name="Spatafora J."/>
            <person name="Crous P."/>
            <person name="Grigoriev I."/>
        </authorList>
    </citation>
    <scope>NUCLEOTIDE SEQUENCE</scope>
    <source>
        <strain evidence="2">CBS 207.26</strain>
    </source>
</reference>